<organism evidence="14">
    <name type="scientific">Blastobotrys adeninivorans</name>
    <name type="common">Yeast</name>
    <name type="synonym">Arxula adeninivorans</name>
    <dbReference type="NCBI Taxonomy" id="409370"/>
    <lineage>
        <taxon>Eukaryota</taxon>
        <taxon>Fungi</taxon>
        <taxon>Dikarya</taxon>
        <taxon>Ascomycota</taxon>
        <taxon>Saccharomycotina</taxon>
        <taxon>Dipodascomycetes</taxon>
        <taxon>Dipodascales</taxon>
        <taxon>Trichomonascaceae</taxon>
        <taxon>Blastobotrys</taxon>
    </lineage>
</organism>
<evidence type="ECO:0000256" key="11">
    <source>
        <dbReference type="PROSITE-ProRule" id="PRU00464"/>
    </source>
</evidence>
<feature type="binding site" evidence="9">
    <location>
        <position position="25"/>
    </location>
    <ligand>
        <name>substrate</name>
    </ligand>
</feature>
<evidence type="ECO:0000256" key="3">
    <source>
        <dbReference type="ARBA" id="ARBA00014605"/>
    </source>
</evidence>
<comment type="function">
    <text evidence="6">Cleaves A-5'-PPP-5'A to yield AMP and ADP. Can cleave all dinucleoside polyphosphates, provided the phosphate chain contains at least 3 phosphates and that 1 of the 2 bases composing the nucleotide is a purine. Is most effective on dinucleoside triphosphates. Negatively regulates intracellular dinucleoside polyphosphate levels, which elevate following heat shock.</text>
</comment>
<evidence type="ECO:0000313" key="14">
    <source>
        <dbReference type="EMBL" id="CDP34257.1"/>
    </source>
</evidence>
<dbReference type="GO" id="GO:0047710">
    <property type="term" value="F:bis(5'-adenosyl)-triphosphatase activity"/>
    <property type="evidence" value="ECO:0007669"/>
    <property type="project" value="UniProtKB-UniRule"/>
</dbReference>
<dbReference type="PhylomeDB" id="A0A060T5V3"/>
<evidence type="ECO:0000256" key="6">
    <source>
        <dbReference type="ARBA" id="ARBA00025241"/>
    </source>
</evidence>
<feature type="domain" description="HIT" evidence="13">
    <location>
        <begin position="1"/>
        <end position="107"/>
    </location>
</feature>
<evidence type="ECO:0000256" key="5">
    <source>
        <dbReference type="ARBA" id="ARBA00022801"/>
    </source>
</evidence>
<feature type="binding site" evidence="9">
    <location>
        <position position="81"/>
    </location>
    <ligand>
        <name>substrate</name>
    </ligand>
</feature>
<evidence type="ECO:0000256" key="2">
    <source>
        <dbReference type="ARBA" id="ARBA00012377"/>
    </source>
</evidence>
<evidence type="ECO:0000256" key="4">
    <source>
        <dbReference type="ARBA" id="ARBA00022741"/>
    </source>
</evidence>
<dbReference type="AlphaFoldDB" id="A0A060T5V3"/>
<feature type="short sequence motif" description="Histidine triad motif" evidence="11">
    <location>
        <begin position="92"/>
        <end position="96"/>
    </location>
</feature>
<evidence type="ECO:0000256" key="1">
    <source>
        <dbReference type="ARBA" id="ARBA00001936"/>
    </source>
</evidence>
<sequence length="175" mass="19322">MFRFAQFNVTNQVFYSTALSYALVNLKPLVPGHVLVCPRRVVTRLSGLSPEESSDLFATVHFISGVIERYYKADSLNVTIQDGPLAGQSVPHVHCHVIPRKLDDLENVDDIYKLLDGKEGDLDANFRTLKQAHLDNPGALGVDNDARVPRSAQEMESEARQLAAYIQGLGERGSS</sequence>
<dbReference type="EMBL" id="HG937693">
    <property type="protein sequence ID" value="CDP34257.1"/>
    <property type="molecule type" value="Genomic_DNA"/>
</dbReference>
<dbReference type="PANTHER" id="PTHR46243:SF1">
    <property type="entry name" value="BIS(5'-ADENOSYL)-TRIPHOSPHATASE"/>
    <property type="match status" value="1"/>
</dbReference>
<evidence type="ECO:0000256" key="10">
    <source>
        <dbReference type="PIRSR" id="PIRSR639383-3"/>
    </source>
</evidence>
<evidence type="ECO:0000256" key="8">
    <source>
        <dbReference type="PIRSR" id="PIRSR639383-1"/>
    </source>
</evidence>
<proteinExistence type="predicted"/>
<feature type="binding site" evidence="9">
    <location>
        <begin position="87"/>
        <end position="90"/>
    </location>
    <ligand>
        <name>substrate</name>
    </ligand>
</feature>
<dbReference type="SUPFAM" id="SSF54197">
    <property type="entry name" value="HIT-like"/>
    <property type="match status" value="1"/>
</dbReference>
<reference evidence="14" key="2">
    <citation type="submission" date="2014-06" db="EMBL/GenBank/DDBJ databases">
        <title>The complete genome of Blastobotrys (Arxula) adeninivorans LS3 - a yeast of biotechnological interest.</title>
        <authorList>
            <person name="Kunze G."/>
            <person name="Gaillardin C."/>
            <person name="Czernicka M."/>
            <person name="Durrens P."/>
            <person name="Martin T."/>
            <person name="Boer E."/>
            <person name="Gabaldon T."/>
            <person name="Cruz J."/>
            <person name="Talla E."/>
            <person name="Marck C."/>
            <person name="Goffeau A."/>
            <person name="Barbe V."/>
            <person name="Baret P."/>
            <person name="Baronian K."/>
            <person name="Beier S."/>
            <person name="Bleykasten C."/>
            <person name="Bode R."/>
            <person name="Casaregola S."/>
            <person name="Despons L."/>
            <person name="Fairhead C."/>
            <person name="Giersberg M."/>
            <person name="Gierski P."/>
            <person name="Hahnel U."/>
            <person name="Hartmann A."/>
            <person name="Jankowska D."/>
            <person name="Jubin C."/>
            <person name="Jung P."/>
            <person name="Lafontaine I."/>
            <person name="Leh-Louis V."/>
            <person name="Lemaire M."/>
            <person name="Marcet-Houben M."/>
            <person name="Mascher M."/>
            <person name="Morel G."/>
            <person name="Richard G.-F."/>
            <person name="Riechen J."/>
            <person name="Sacerdot C."/>
            <person name="Sarkar A."/>
            <person name="Savel G."/>
            <person name="Schacherer J."/>
            <person name="Sherman D."/>
            <person name="Straub M.-L."/>
            <person name="Stein N."/>
            <person name="Thierry A."/>
            <person name="Trautwein-Schult A."/>
            <person name="Westhof E."/>
            <person name="Worch S."/>
            <person name="Dujon B."/>
            <person name="Souciet J.-L."/>
            <person name="Wincker P."/>
            <person name="Scholz U."/>
            <person name="Neuveglise N."/>
        </authorList>
    </citation>
    <scope>NUCLEOTIDE SEQUENCE</scope>
    <source>
        <strain evidence="14">LS3</strain>
    </source>
</reference>
<dbReference type="PANTHER" id="PTHR46243">
    <property type="entry name" value="BIS(5'-ADENOSYL)-TRIPHOSPHATASE"/>
    <property type="match status" value="1"/>
</dbReference>
<evidence type="ECO:0000256" key="12">
    <source>
        <dbReference type="RuleBase" id="RU366076"/>
    </source>
</evidence>
<evidence type="ECO:0000259" key="13">
    <source>
        <dbReference type="PROSITE" id="PS51084"/>
    </source>
</evidence>
<feature type="active site" description="Tele-AMP-histidine intermediate" evidence="8">
    <location>
        <position position="94"/>
    </location>
</feature>
<dbReference type="Pfam" id="PF01230">
    <property type="entry name" value="HIT"/>
    <property type="match status" value="1"/>
</dbReference>
<accession>A0A060T5V3</accession>
<dbReference type="InterPro" id="IPR051884">
    <property type="entry name" value="Bis(5'-adenosyl)-TPase_reg"/>
</dbReference>
<comment type="catalytic activity">
    <reaction evidence="7 12">
        <text>P(1),P(3)-bis(5'-adenosyl) triphosphate + H2O = AMP + ADP + 2 H(+)</text>
        <dbReference type="Rhea" id="RHEA:13893"/>
        <dbReference type="ChEBI" id="CHEBI:15377"/>
        <dbReference type="ChEBI" id="CHEBI:15378"/>
        <dbReference type="ChEBI" id="CHEBI:58529"/>
        <dbReference type="ChEBI" id="CHEBI:456215"/>
        <dbReference type="ChEBI" id="CHEBI:456216"/>
        <dbReference type="EC" id="3.6.1.29"/>
    </reaction>
</comment>
<comment type="cofactor">
    <cofactor evidence="1 12">
        <name>Mn(2+)</name>
        <dbReference type="ChEBI" id="CHEBI:29035"/>
    </cofactor>
</comment>
<dbReference type="InterPro" id="IPR039383">
    <property type="entry name" value="FHIT"/>
</dbReference>
<keyword evidence="4 12" id="KW-0547">Nucleotide-binding</keyword>
<dbReference type="Gene3D" id="3.30.428.10">
    <property type="entry name" value="HIT-like"/>
    <property type="match status" value="1"/>
</dbReference>
<dbReference type="GO" id="GO:0000166">
    <property type="term" value="F:nucleotide binding"/>
    <property type="evidence" value="ECO:0007669"/>
    <property type="project" value="UniProtKB-KW"/>
</dbReference>
<dbReference type="PROSITE" id="PS51084">
    <property type="entry name" value="HIT_2"/>
    <property type="match status" value="1"/>
</dbReference>
<dbReference type="InterPro" id="IPR036265">
    <property type="entry name" value="HIT-like_sf"/>
</dbReference>
<dbReference type="FunFam" id="3.30.428.10:FF:000011">
    <property type="entry name" value="Fragile histidine triad"/>
    <property type="match status" value="1"/>
</dbReference>
<evidence type="ECO:0000256" key="7">
    <source>
        <dbReference type="ARBA" id="ARBA00047780"/>
    </source>
</evidence>
<dbReference type="CDD" id="cd01275">
    <property type="entry name" value="FHIT"/>
    <property type="match status" value="1"/>
</dbReference>
<evidence type="ECO:0000256" key="9">
    <source>
        <dbReference type="PIRSR" id="PIRSR639383-2"/>
    </source>
</evidence>
<protein>
    <recommendedName>
        <fullName evidence="3 12">Bis(5'-adenosyl)-triphosphatase</fullName>
        <ecNumber evidence="2 12">3.6.1.29</ecNumber>
    </recommendedName>
</protein>
<name>A0A060T5V3_BLAAD</name>
<feature type="site" description="Important for induction of apoptosis" evidence="10">
    <location>
        <position position="112"/>
    </location>
</feature>
<dbReference type="InterPro" id="IPR011146">
    <property type="entry name" value="HIT-like"/>
</dbReference>
<gene>
    <name evidence="14" type="ORF">GNLVRS02_ARAD1C08294g</name>
</gene>
<keyword evidence="5 12" id="KW-0378">Hydrolase</keyword>
<reference evidence="14" key="1">
    <citation type="submission" date="2014-02" db="EMBL/GenBank/DDBJ databases">
        <authorList>
            <person name="Genoscope - CEA"/>
        </authorList>
    </citation>
    <scope>NUCLEOTIDE SEQUENCE</scope>
    <source>
        <strain evidence="14">LS3</strain>
    </source>
</reference>
<dbReference type="EC" id="3.6.1.29" evidence="2 12"/>
<feature type="binding site" evidence="9">
    <location>
        <position position="96"/>
    </location>
    <ligand>
        <name>substrate</name>
    </ligand>
</feature>